<feature type="region of interest" description="Disordered" evidence="1">
    <location>
        <begin position="896"/>
        <end position="919"/>
    </location>
</feature>
<feature type="transmembrane region" description="Helical" evidence="2">
    <location>
        <begin position="1261"/>
        <end position="1283"/>
    </location>
</feature>
<feature type="transmembrane region" description="Helical" evidence="2">
    <location>
        <begin position="1325"/>
        <end position="1349"/>
    </location>
</feature>
<organism evidence="4 5">
    <name type="scientific">Triparma verrucosa</name>
    <dbReference type="NCBI Taxonomy" id="1606542"/>
    <lineage>
        <taxon>Eukaryota</taxon>
        <taxon>Sar</taxon>
        <taxon>Stramenopiles</taxon>
        <taxon>Ochrophyta</taxon>
        <taxon>Bolidophyceae</taxon>
        <taxon>Parmales</taxon>
        <taxon>Triparmaceae</taxon>
        <taxon>Triparma</taxon>
    </lineage>
</organism>
<dbReference type="Proteomes" id="UP001165160">
    <property type="component" value="Unassembled WGS sequence"/>
</dbReference>
<feature type="domain" description="START" evidence="3">
    <location>
        <begin position="549"/>
        <end position="724"/>
    </location>
</feature>
<dbReference type="InterPro" id="IPR023393">
    <property type="entry name" value="START-like_dom_sf"/>
</dbReference>
<dbReference type="Gene3D" id="3.30.530.20">
    <property type="match status" value="2"/>
</dbReference>
<dbReference type="SUPFAM" id="SSF55961">
    <property type="entry name" value="Bet v1-like"/>
    <property type="match status" value="2"/>
</dbReference>
<comment type="caution">
    <text evidence="4">The sequence shown here is derived from an EMBL/GenBank/DDBJ whole genome shotgun (WGS) entry which is preliminary data.</text>
</comment>
<dbReference type="PANTHER" id="PTHR19308:SF14">
    <property type="entry name" value="START DOMAIN-CONTAINING PROTEIN"/>
    <property type="match status" value="1"/>
</dbReference>
<evidence type="ECO:0000256" key="1">
    <source>
        <dbReference type="SAM" id="MobiDB-lite"/>
    </source>
</evidence>
<evidence type="ECO:0000313" key="5">
    <source>
        <dbReference type="Proteomes" id="UP001165160"/>
    </source>
</evidence>
<keyword evidence="2" id="KW-0472">Membrane</keyword>
<keyword evidence="2" id="KW-0812">Transmembrane</keyword>
<dbReference type="PROSITE" id="PS50848">
    <property type="entry name" value="START"/>
    <property type="match status" value="1"/>
</dbReference>
<keyword evidence="2" id="KW-1133">Transmembrane helix</keyword>
<accession>A0A9W7F8T4</accession>
<name>A0A9W7F8T4_9STRA</name>
<proteinExistence type="predicted"/>
<keyword evidence="5" id="KW-1185">Reference proteome</keyword>
<dbReference type="Pfam" id="PF01852">
    <property type="entry name" value="START"/>
    <property type="match status" value="1"/>
</dbReference>
<gene>
    <name evidence="4" type="ORF">TrVE_jg13036</name>
</gene>
<evidence type="ECO:0000313" key="4">
    <source>
        <dbReference type="EMBL" id="GMI06881.1"/>
    </source>
</evidence>
<dbReference type="PANTHER" id="PTHR19308">
    <property type="entry name" value="PHOSPHATIDYLCHOLINE TRANSFER PROTEIN"/>
    <property type="match status" value="1"/>
</dbReference>
<evidence type="ECO:0000256" key="2">
    <source>
        <dbReference type="SAM" id="Phobius"/>
    </source>
</evidence>
<dbReference type="GO" id="GO:0008289">
    <property type="term" value="F:lipid binding"/>
    <property type="evidence" value="ECO:0007669"/>
    <property type="project" value="InterPro"/>
</dbReference>
<dbReference type="EMBL" id="BRXX01000357">
    <property type="protein sequence ID" value="GMI06881.1"/>
    <property type="molecule type" value="Genomic_DNA"/>
</dbReference>
<dbReference type="InterPro" id="IPR002913">
    <property type="entry name" value="START_lipid-bd_dom"/>
</dbReference>
<dbReference type="InterPro" id="IPR051213">
    <property type="entry name" value="START_lipid_transfer"/>
</dbReference>
<feature type="compositionally biased region" description="Basic and acidic residues" evidence="1">
    <location>
        <begin position="1434"/>
        <end position="1455"/>
    </location>
</feature>
<protein>
    <recommendedName>
        <fullName evidence="3">START domain-containing protein</fullName>
    </recommendedName>
</protein>
<feature type="region of interest" description="Disordered" evidence="1">
    <location>
        <begin position="1432"/>
        <end position="1469"/>
    </location>
</feature>
<reference evidence="5" key="1">
    <citation type="journal article" date="2023" name="Commun. Biol.">
        <title>Genome analysis of Parmales, the sister group of diatoms, reveals the evolutionary specialization of diatoms from phago-mixotrophs to photoautotrophs.</title>
        <authorList>
            <person name="Ban H."/>
            <person name="Sato S."/>
            <person name="Yoshikawa S."/>
            <person name="Yamada K."/>
            <person name="Nakamura Y."/>
            <person name="Ichinomiya M."/>
            <person name="Sato N."/>
            <person name="Blanc-Mathieu R."/>
            <person name="Endo H."/>
            <person name="Kuwata A."/>
            <person name="Ogata H."/>
        </authorList>
    </citation>
    <scope>NUCLEOTIDE SEQUENCE [LARGE SCALE GENOMIC DNA]</scope>
    <source>
        <strain evidence="5">NIES 3699</strain>
    </source>
</reference>
<evidence type="ECO:0000259" key="3">
    <source>
        <dbReference type="PROSITE" id="PS50848"/>
    </source>
</evidence>
<sequence>MQDSYSGQDKIGRAHGTIYERFKNEDAIDERRKADFIKNGIHNAPPLTEAEEKMIEESMKLVEDVTSRAKRIAGTVNESVEKLLYRDGEGGAAVGMTVTKMDVAAINFFTELLLLDTYAKKSESKNKIREVFNDLDGSRGVQLTKSVSLPGGFQDRVFKSWFTWVKKAEADGLRTFIITFCPLEKYKGTHHKVHGEGKMQEGSSRGVHIIKEVTKNTCEWTQVQQVDLKITAMPARVLDIAAKQESSWANEMQEKFRRNGKEVDREVVAALAEVIKERRGVALMEDQVGVFKRCEALNEGIVGKEEDWKLKVLGWKDLDSPSPDVKMWMKYFPPKKGERSVGTGRSVGVVDCSAEEVAAWLMDYCSNDRMRISKEKRHLARLELRQHRRENEGTFALVAKLPFLLDNREFVGRMIWKSEEGKVLIAVESVDDEVDYGAALRKTRASTRGFRLIEDLPLRGGAKQCRITFVQQIDTGGVLPTWVTDKMLPRSLKVVQEAIDEFRQDDRIDAADREELSALMEGRGREEVYSEEENALLQRVRQKYEGSLEESKWKQLKSPDIFVTMESIFEKGGSSAVVGRAVAVVDAAIADCAALEYARMTRERMRGHSKSGGLDRKVVKLTNHSELFHLVIDLGVKTFAPREWLTKAVWKTLDEDTMIVCYEAVEDGRFPVGAGKGYVRASSVALWRYERLPEIRGIPQTRVTYIQQADLKGFIPPFVLNSKLTGALEYMSEMRKKFDKSLEIDAGCRAELVHMIELTESSGSEALAQFEALYDERQGWQRPSRSFGKADSKVHSNMVTGQTWGSSSLQVHGGLEEIAAFIWDFGSCANMEISGDLERSFEADVGGGGFKKMVMRRQQLESTRGFQHRNRTFSSEMGLHLVGDGELFILLSPKGDDANSRQSARRTTRARGSVSDGNDGAVEASEMVAIRLRRMAERQTKLEFACELKLGFGVSSGASQAFMERRLEEIVNLAIYFQRLMPLDVLKVEDGRALGYDLLWKADFSKQRIERLKDVVEKSSALRELCLRHSWMKAMLGAALKGSLSRNKAVRTKLICVSDKEAIQIGKNLVPSLMTEQLASAGVNEWKVQNRAVKELMEEQVWFEPMIVVLSKVIVKTAAWGLMARVIIGAVLSVSDLATDLFVLKQFWDGGEEQLVFRNAQLASLSASIGLQLAMVIAQNRKKGMLRTLKESLIVLTGAKAPTDAYRVAMGAEQEKDTEIDPMTEMQASKIIEVFAESIPGIVIQLSAIVSTINSGENATIATYLSLLVSLLTTGFISATISYDYDTNPKMRAIEPDFYGYVPDNGLSLLLAFDLAERSLSNNTLASLTSMVIALGTSLVVSLGAFLLLMNKEYCNTFFSSETGGQMARKSFLDGTDGMKAIIFLKTKKYRKPIEGKVESWVKEGWATWEEEKPDWFTDQWKTRVPEYMKPTKKTGDVDSGRDSRETAAKNEGKEALTVGGGDEQKSRRRSVLELISGQKAVKISPAGGKIRDEFDEAEFVRSIKRQGTMSL</sequence>
<dbReference type="GO" id="GO:0005737">
    <property type="term" value="C:cytoplasm"/>
    <property type="evidence" value="ECO:0007669"/>
    <property type="project" value="UniProtKB-ARBA"/>
</dbReference>